<dbReference type="AlphaFoldDB" id="A0A6L6VLZ0"/>
<dbReference type="RefSeq" id="WP_156616438.1">
    <property type="nucleotide sequence ID" value="NZ_WPHR01000039.1"/>
</dbReference>
<dbReference type="EMBL" id="WPHR01000039">
    <property type="protein sequence ID" value="MUZ75898.1"/>
    <property type="molecule type" value="Genomic_DNA"/>
</dbReference>
<evidence type="ECO:0000313" key="2">
    <source>
        <dbReference type="Proteomes" id="UP000477951"/>
    </source>
</evidence>
<dbReference type="Gene3D" id="3.30.1360.120">
    <property type="entry name" value="Probable tRNA modification gtpase trme, domain 1"/>
    <property type="match status" value="1"/>
</dbReference>
<comment type="caution">
    <text evidence="1">The sequence shown here is derived from an EMBL/GenBank/DDBJ whole genome shotgun (WGS) entry which is preliminary data.</text>
</comment>
<organism evidence="1 2">
    <name type="scientific">Agrobacterium vitis</name>
    <name type="common">Rhizobium vitis</name>
    <dbReference type="NCBI Taxonomy" id="373"/>
    <lineage>
        <taxon>Bacteria</taxon>
        <taxon>Pseudomonadati</taxon>
        <taxon>Pseudomonadota</taxon>
        <taxon>Alphaproteobacteria</taxon>
        <taxon>Hyphomicrobiales</taxon>
        <taxon>Rhizobiaceae</taxon>
        <taxon>Rhizobium/Agrobacterium group</taxon>
        <taxon>Agrobacterium</taxon>
    </lineage>
</organism>
<gene>
    <name evidence="1" type="ORF">GOZ90_24875</name>
</gene>
<reference evidence="1 2" key="1">
    <citation type="submission" date="2019-12" db="EMBL/GenBank/DDBJ databases">
        <title>Whole-genome sequencing of Allorhizobium vitis.</title>
        <authorList>
            <person name="Gan H.M."/>
            <person name="Szegedi E."/>
            <person name="Burr T."/>
            <person name="Savka M.A."/>
        </authorList>
    </citation>
    <scope>NUCLEOTIDE SEQUENCE [LARGE SCALE GENOMIC DNA]</scope>
    <source>
        <strain evidence="1 2">CG516</strain>
    </source>
</reference>
<sequence>MDDRITAASIEITSFDCGILQLEGWAHGMDRFEAILSTNLGGVLPSKVGDSSRCGSWNIVRIAPRRFWLLCDGEPPAIEIDDEIGCMLWLGDGRRRLRLAGQSIKHVLERCVPIDWDTLSEGKAIQTGFHRVPILLLRTGLIECDLFVPRTFGQSLTEWISDTSRPFH</sequence>
<dbReference type="SUPFAM" id="SSF103025">
    <property type="entry name" value="Folate-binding domain"/>
    <property type="match status" value="1"/>
</dbReference>
<evidence type="ECO:0000313" key="1">
    <source>
        <dbReference type="EMBL" id="MUZ75898.1"/>
    </source>
</evidence>
<dbReference type="Proteomes" id="UP000477951">
    <property type="component" value="Unassembled WGS sequence"/>
</dbReference>
<dbReference type="InterPro" id="IPR027266">
    <property type="entry name" value="TrmE/GcvT-like"/>
</dbReference>
<accession>A0A6L6VLZ0</accession>
<name>A0A6L6VLZ0_AGRVI</name>
<dbReference type="Gene3D" id="3.30.70.1520">
    <property type="entry name" value="Heterotetrameric sarcosine oxidase"/>
    <property type="match status" value="1"/>
</dbReference>
<protein>
    <submittedName>
        <fullName evidence="1">Sarcosine oxidase subunit gamma</fullName>
    </submittedName>
</protein>
<proteinExistence type="predicted"/>